<dbReference type="EMBL" id="AZFV01000022">
    <property type="protein sequence ID" value="KRM15502.1"/>
    <property type="molecule type" value="Genomic_DNA"/>
</dbReference>
<protein>
    <submittedName>
        <fullName evidence="2">Uncharacterized protein</fullName>
    </submittedName>
</protein>
<keyword evidence="1" id="KW-0812">Transmembrane</keyword>
<dbReference type="PATRIC" id="fig|1423774.3.peg.1265"/>
<gene>
    <name evidence="2" type="ORF">FD31_GL001217</name>
</gene>
<dbReference type="STRING" id="1423774.FD31_GL001217"/>
<evidence type="ECO:0000256" key="1">
    <source>
        <dbReference type="SAM" id="Phobius"/>
    </source>
</evidence>
<feature type="transmembrane region" description="Helical" evidence="1">
    <location>
        <begin position="197"/>
        <end position="215"/>
    </location>
</feature>
<comment type="caution">
    <text evidence="2">The sequence shown here is derived from an EMBL/GenBank/DDBJ whole genome shotgun (WGS) entry which is preliminary data.</text>
</comment>
<keyword evidence="1" id="KW-0472">Membrane</keyword>
<feature type="transmembrane region" description="Helical" evidence="1">
    <location>
        <begin position="112"/>
        <end position="131"/>
    </location>
</feature>
<feature type="transmembrane region" description="Helical" evidence="1">
    <location>
        <begin position="12"/>
        <end position="40"/>
    </location>
</feature>
<evidence type="ECO:0000313" key="2">
    <source>
        <dbReference type="EMBL" id="KRM15502.1"/>
    </source>
</evidence>
<evidence type="ECO:0000313" key="3">
    <source>
        <dbReference type="Proteomes" id="UP000051302"/>
    </source>
</evidence>
<organism evidence="2 3">
    <name type="scientific">Companilactobacillus nantensis DSM 16982</name>
    <dbReference type="NCBI Taxonomy" id="1423774"/>
    <lineage>
        <taxon>Bacteria</taxon>
        <taxon>Bacillati</taxon>
        <taxon>Bacillota</taxon>
        <taxon>Bacilli</taxon>
        <taxon>Lactobacillales</taxon>
        <taxon>Lactobacillaceae</taxon>
        <taxon>Companilactobacillus</taxon>
    </lineage>
</organism>
<proteinExistence type="predicted"/>
<feature type="transmembrane region" description="Helical" evidence="1">
    <location>
        <begin position="138"/>
        <end position="159"/>
    </location>
</feature>
<feature type="transmembrane region" description="Helical" evidence="1">
    <location>
        <begin position="165"/>
        <end position="185"/>
    </location>
</feature>
<name>A0A0R1WC20_9LACO</name>
<keyword evidence="3" id="KW-1185">Reference proteome</keyword>
<accession>A0A0R1WC20</accession>
<dbReference type="Proteomes" id="UP000051302">
    <property type="component" value="Unassembled WGS sequence"/>
</dbReference>
<keyword evidence="1" id="KW-1133">Transmembrane helix</keyword>
<feature type="transmembrane region" description="Helical" evidence="1">
    <location>
        <begin position="227"/>
        <end position="247"/>
    </location>
</feature>
<dbReference type="AlphaFoldDB" id="A0A0R1WC20"/>
<reference evidence="2 3" key="1">
    <citation type="journal article" date="2015" name="Genome Announc.">
        <title>Expanding the biotechnology potential of lactobacilli through comparative genomics of 213 strains and associated genera.</title>
        <authorList>
            <person name="Sun Z."/>
            <person name="Harris H.M."/>
            <person name="McCann A."/>
            <person name="Guo C."/>
            <person name="Argimon S."/>
            <person name="Zhang W."/>
            <person name="Yang X."/>
            <person name="Jeffery I.B."/>
            <person name="Cooney J.C."/>
            <person name="Kagawa T.F."/>
            <person name="Liu W."/>
            <person name="Song Y."/>
            <person name="Salvetti E."/>
            <person name="Wrobel A."/>
            <person name="Rasinkangas P."/>
            <person name="Parkhill J."/>
            <person name="Rea M.C."/>
            <person name="O'Sullivan O."/>
            <person name="Ritari J."/>
            <person name="Douillard F.P."/>
            <person name="Paul Ross R."/>
            <person name="Yang R."/>
            <person name="Briner A.E."/>
            <person name="Felis G.E."/>
            <person name="de Vos W.M."/>
            <person name="Barrangou R."/>
            <person name="Klaenhammer T.R."/>
            <person name="Caufield P.W."/>
            <person name="Cui Y."/>
            <person name="Zhang H."/>
            <person name="O'Toole P.W."/>
        </authorList>
    </citation>
    <scope>NUCLEOTIDE SEQUENCE [LARGE SCALE GENOMIC DNA]</scope>
    <source>
        <strain evidence="2 3">DSM 16982</strain>
    </source>
</reference>
<sequence>MIINSYLVRRAGILVAYALTFNSNFIFIRCISWLILIIAIGEFIKFTNTTYGKTVKIFNQINMGKYYDFQISREKKVWYKKLLHGLKIIILGGESDERPEIVKLRKYVSGPISGYLFYTYFLTLEITFLLMPLNNGCIMMIMIILQILIVMSLFLFLTYLYLPGLVMLALPIFGILAGNLILTSNSKRILLNSYDKSLYMFLFMMMTSIIFAWIISEISPMYLLQRVSGISGVLQILFVSLIGTLIMKYGLPALFFHTFPAMSPNNVSNELMRAGKKLNFSGNDDIKNLFIELLEDHLLKRNNDKFQQIGSYFSDYLMIASADFTISTMVMKHKQKKALILIRETPINCMSYDELKELMVIGGDSVEMSVWNDSNARKLILKNVEDSK</sequence>